<comment type="caution">
    <text evidence="6">The sequence shown here is derived from an EMBL/GenBank/DDBJ whole genome shotgun (WGS) entry which is preliminary data.</text>
</comment>
<evidence type="ECO:0000256" key="1">
    <source>
        <dbReference type="ARBA" id="ARBA00023015"/>
    </source>
</evidence>
<evidence type="ECO:0000259" key="4">
    <source>
        <dbReference type="PROSITE" id="PS50042"/>
    </source>
</evidence>
<dbReference type="InterPro" id="IPR012318">
    <property type="entry name" value="HTH_CRP"/>
</dbReference>
<evidence type="ECO:0000313" key="7">
    <source>
        <dbReference type="Proteomes" id="UP001144256"/>
    </source>
</evidence>
<proteinExistence type="predicted"/>
<feature type="domain" description="HTH crp-type" evidence="5">
    <location>
        <begin position="149"/>
        <end position="217"/>
    </location>
</feature>
<dbReference type="PANTHER" id="PTHR24567">
    <property type="entry name" value="CRP FAMILY TRANSCRIPTIONAL REGULATORY PROTEIN"/>
    <property type="match status" value="1"/>
</dbReference>
<feature type="domain" description="Cyclic nucleotide-binding" evidence="4">
    <location>
        <begin position="26"/>
        <end position="128"/>
    </location>
</feature>
<dbReference type="GO" id="GO:0005829">
    <property type="term" value="C:cytosol"/>
    <property type="evidence" value="ECO:0007669"/>
    <property type="project" value="TreeGrafter"/>
</dbReference>
<evidence type="ECO:0000256" key="2">
    <source>
        <dbReference type="ARBA" id="ARBA00023125"/>
    </source>
</evidence>
<dbReference type="CDD" id="cd00038">
    <property type="entry name" value="CAP_ED"/>
    <property type="match status" value="1"/>
</dbReference>
<dbReference type="InterPro" id="IPR000595">
    <property type="entry name" value="cNMP-bd_dom"/>
</dbReference>
<protein>
    <submittedName>
        <fullName evidence="6">Cyclic nucleotide-binding protein</fullName>
    </submittedName>
</protein>
<dbReference type="Pfam" id="PF13545">
    <property type="entry name" value="HTH_Crp_2"/>
    <property type="match status" value="1"/>
</dbReference>
<dbReference type="InterPro" id="IPR018490">
    <property type="entry name" value="cNMP-bd_dom_sf"/>
</dbReference>
<dbReference type="SUPFAM" id="SSF51206">
    <property type="entry name" value="cAMP-binding domain-like"/>
    <property type="match status" value="1"/>
</dbReference>
<dbReference type="InterPro" id="IPR036390">
    <property type="entry name" value="WH_DNA-bd_sf"/>
</dbReference>
<keyword evidence="7" id="KW-1185">Reference proteome</keyword>
<sequence>MQIYKDIQLLNIYNKQYELDKIFGDDMSDNYEFHLFEKGELICSMEESVYYFYILLDGKTKVFTMSEDGRILLHEFYRSLSSYGDIEILNNTTYRSNVEALKQSLFIAFPVSYIKSKCMERKSFLKYLCFTLSEKFISSSQKSSYNILYPLKNRLAGFILEHITVQDQKIITFTSTFKEIAESLGTSYRHLNRSLNELQSNNLIKINGKQITIIDEDALRKLSRQN</sequence>
<gene>
    <name evidence="6" type="ORF">SH1V18_18290</name>
</gene>
<dbReference type="PANTHER" id="PTHR24567:SF26">
    <property type="entry name" value="REGULATORY PROTEIN YEIL"/>
    <property type="match status" value="1"/>
</dbReference>
<dbReference type="GO" id="GO:0003677">
    <property type="term" value="F:DNA binding"/>
    <property type="evidence" value="ECO:0007669"/>
    <property type="project" value="UniProtKB-KW"/>
</dbReference>
<accession>A0A9W5YCD2</accession>
<dbReference type="InterPro" id="IPR014710">
    <property type="entry name" value="RmlC-like_jellyroll"/>
</dbReference>
<dbReference type="InterPro" id="IPR050397">
    <property type="entry name" value="Env_Response_Regulators"/>
</dbReference>
<name>A0A9W5YCD2_9FIRM</name>
<keyword evidence="1" id="KW-0805">Transcription regulation</keyword>
<reference evidence="6" key="1">
    <citation type="submission" date="2022-06" db="EMBL/GenBank/DDBJ databases">
        <title>Vallitalea longa sp. nov., an anaerobic bacterium isolated from marine sediment.</title>
        <authorList>
            <person name="Hirano S."/>
            <person name="Terahara T."/>
            <person name="Mori K."/>
            <person name="Hamada M."/>
            <person name="Matsumoto R."/>
            <person name="Kobayashi T."/>
        </authorList>
    </citation>
    <scope>NUCLEOTIDE SEQUENCE</scope>
    <source>
        <strain evidence="6">SH18-1</strain>
    </source>
</reference>
<dbReference type="EMBL" id="BRLB01000003">
    <property type="protein sequence ID" value="GKX29349.1"/>
    <property type="molecule type" value="Genomic_DNA"/>
</dbReference>
<evidence type="ECO:0000256" key="3">
    <source>
        <dbReference type="ARBA" id="ARBA00023163"/>
    </source>
</evidence>
<dbReference type="AlphaFoldDB" id="A0A9W5YCD2"/>
<dbReference type="SUPFAM" id="SSF46785">
    <property type="entry name" value="Winged helix' DNA-binding domain"/>
    <property type="match status" value="1"/>
</dbReference>
<dbReference type="PROSITE" id="PS51063">
    <property type="entry name" value="HTH_CRP_2"/>
    <property type="match status" value="1"/>
</dbReference>
<dbReference type="PROSITE" id="PS50042">
    <property type="entry name" value="CNMP_BINDING_3"/>
    <property type="match status" value="1"/>
</dbReference>
<dbReference type="Gene3D" id="2.60.120.10">
    <property type="entry name" value="Jelly Rolls"/>
    <property type="match status" value="1"/>
</dbReference>
<organism evidence="6 7">
    <name type="scientific">Vallitalea longa</name>
    <dbReference type="NCBI Taxonomy" id="2936439"/>
    <lineage>
        <taxon>Bacteria</taxon>
        <taxon>Bacillati</taxon>
        <taxon>Bacillota</taxon>
        <taxon>Clostridia</taxon>
        <taxon>Lachnospirales</taxon>
        <taxon>Vallitaleaceae</taxon>
        <taxon>Vallitalea</taxon>
    </lineage>
</organism>
<dbReference type="GO" id="GO:0003700">
    <property type="term" value="F:DNA-binding transcription factor activity"/>
    <property type="evidence" value="ECO:0007669"/>
    <property type="project" value="TreeGrafter"/>
</dbReference>
<keyword evidence="3" id="KW-0804">Transcription</keyword>
<evidence type="ECO:0000259" key="5">
    <source>
        <dbReference type="PROSITE" id="PS51063"/>
    </source>
</evidence>
<dbReference type="RefSeq" id="WP_281814800.1">
    <property type="nucleotide sequence ID" value="NZ_BRLB01000003.1"/>
</dbReference>
<dbReference type="Proteomes" id="UP001144256">
    <property type="component" value="Unassembled WGS sequence"/>
</dbReference>
<evidence type="ECO:0000313" key="6">
    <source>
        <dbReference type="EMBL" id="GKX29349.1"/>
    </source>
</evidence>
<keyword evidence="2" id="KW-0238">DNA-binding</keyword>
<dbReference type="Pfam" id="PF00027">
    <property type="entry name" value="cNMP_binding"/>
    <property type="match status" value="1"/>
</dbReference>